<protein>
    <submittedName>
        <fullName evidence="5">ABC transporter related</fullName>
    </submittedName>
</protein>
<name>B1I471_DESAP</name>
<dbReference type="Proteomes" id="UP000008544">
    <property type="component" value="Chromosome"/>
</dbReference>
<dbReference type="EMBL" id="CP000860">
    <property type="protein sequence ID" value="ACA59880.1"/>
    <property type="molecule type" value="Genomic_DNA"/>
</dbReference>
<keyword evidence="3" id="KW-0067">ATP-binding</keyword>
<dbReference type="STRING" id="477974.Daud_1371"/>
<evidence type="ECO:0000313" key="6">
    <source>
        <dbReference type="Proteomes" id="UP000008544"/>
    </source>
</evidence>
<dbReference type="PANTHER" id="PTHR43204">
    <property type="entry name" value="ABC TRANSPORTER I FAMILY MEMBER 6, CHLOROPLASTIC"/>
    <property type="match status" value="1"/>
</dbReference>
<dbReference type="AlphaFoldDB" id="B1I471"/>
<dbReference type="InterPro" id="IPR027417">
    <property type="entry name" value="P-loop_NTPase"/>
</dbReference>
<dbReference type="KEGG" id="dau:Daud_1371"/>
<dbReference type="SUPFAM" id="SSF52540">
    <property type="entry name" value="P-loop containing nucleoside triphosphate hydrolases"/>
    <property type="match status" value="1"/>
</dbReference>
<reference evidence="6" key="1">
    <citation type="submission" date="2007-10" db="EMBL/GenBank/DDBJ databases">
        <title>Complete sequence of chromosome of Desulforudis audaxviator MP104C.</title>
        <authorList>
            <person name="Copeland A."/>
            <person name="Lucas S."/>
            <person name="Lapidus A."/>
            <person name="Barry K."/>
            <person name="Glavina del Rio T."/>
            <person name="Dalin E."/>
            <person name="Tice H."/>
            <person name="Bruce D."/>
            <person name="Pitluck S."/>
            <person name="Lowry S.R."/>
            <person name="Larimer F."/>
            <person name="Land M.L."/>
            <person name="Hauser L."/>
            <person name="Kyrpides N."/>
            <person name="Ivanova N.N."/>
            <person name="Richardson P."/>
        </authorList>
    </citation>
    <scope>NUCLEOTIDE SEQUENCE [LARGE SCALE GENOMIC DNA]</scope>
    <source>
        <strain evidence="6">MP104C</strain>
    </source>
</reference>
<keyword evidence="6" id="KW-1185">Reference proteome</keyword>
<comment type="similarity">
    <text evidence="1">Belongs to the ABC transporter superfamily. Ycf16 family.</text>
</comment>
<evidence type="ECO:0000256" key="1">
    <source>
        <dbReference type="ARBA" id="ARBA00006216"/>
    </source>
</evidence>
<evidence type="ECO:0000256" key="2">
    <source>
        <dbReference type="ARBA" id="ARBA00022741"/>
    </source>
</evidence>
<dbReference type="InterPro" id="IPR003593">
    <property type="entry name" value="AAA+_ATPase"/>
</dbReference>
<accession>B1I471</accession>
<dbReference type="Gene3D" id="3.40.50.300">
    <property type="entry name" value="P-loop containing nucleotide triphosphate hydrolases"/>
    <property type="match status" value="1"/>
</dbReference>
<evidence type="ECO:0000313" key="5">
    <source>
        <dbReference type="EMBL" id="ACA59880.1"/>
    </source>
</evidence>
<dbReference type="SMART" id="SM00382">
    <property type="entry name" value="AAA"/>
    <property type="match status" value="1"/>
</dbReference>
<dbReference type="InterPro" id="IPR010230">
    <property type="entry name" value="FeS-cluster_ATPase_SufC"/>
</dbReference>
<sequence>MLKVQDLTVAVDGKIILDQIDLTINPGEIHVLFGPNGSGKSTLLGTLMGFARFKVLNGRIIFKGNDITYLPVYERARLGIGLSFQRPPTIRGLTMRDMVGICSHGEADADEMAERLNFSRFLDREVNHGFSGGELKRSELLQLLAQDPEFLLLDEPESGVDVENLALVGNTINQLLDRDIPDTNHRPRKVKREQRHKAGLVITHTGHILNYVNADVGHVLYQGRLSCEGNPLELFKCIQKVGYGECVRCVV</sequence>
<keyword evidence="2" id="KW-0547">Nucleotide-binding</keyword>
<gene>
    <name evidence="5" type="ordered locus">Daud_1371</name>
</gene>
<proteinExistence type="inferred from homology"/>
<feature type="domain" description="ABC transporter" evidence="4">
    <location>
        <begin position="2"/>
        <end position="247"/>
    </location>
</feature>
<dbReference type="OrthoDB" id="9806149at2"/>
<organism evidence="5 6">
    <name type="scientific">Desulforudis audaxviator (strain MP104C)</name>
    <dbReference type="NCBI Taxonomy" id="477974"/>
    <lineage>
        <taxon>Bacteria</taxon>
        <taxon>Bacillati</taxon>
        <taxon>Bacillota</taxon>
        <taxon>Clostridia</taxon>
        <taxon>Thermoanaerobacterales</taxon>
        <taxon>Candidatus Desulforudaceae</taxon>
        <taxon>Candidatus Desulforudis</taxon>
    </lineage>
</organism>
<dbReference type="HOGENOM" id="CLU_000604_48_1_9"/>
<evidence type="ECO:0000256" key="3">
    <source>
        <dbReference type="ARBA" id="ARBA00022840"/>
    </source>
</evidence>
<dbReference type="GO" id="GO:0016887">
    <property type="term" value="F:ATP hydrolysis activity"/>
    <property type="evidence" value="ECO:0007669"/>
    <property type="project" value="InterPro"/>
</dbReference>
<dbReference type="RefSeq" id="WP_012302465.1">
    <property type="nucleotide sequence ID" value="NC_010424.1"/>
</dbReference>
<evidence type="ECO:0000259" key="4">
    <source>
        <dbReference type="PROSITE" id="PS50893"/>
    </source>
</evidence>
<dbReference type="eggNOG" id="COG0396">
    <property type="taxonomic scope" value="Bacteria"/>
</dbReference>
<reference evidence="5 6" key="2">
    <citation type="journal article" date="2008" name="Science">
        <title>Environmental genomics reveals a single-species ecosystem deep within Earth.</title>
        <authorList>
            <person name="Chivian D."/>
            <person name="Brodie E.L."/>
            <person name="Alm E.J."/>
            <person name="Culley D.E."/>
            <person name="Dehal P.S."/>
            <person name="Desantis T.Z."/>
            <person name="Gihring T.M."/>
            <person name="Lapidus A."/>
            <person name="Lin L.H."/>
            <person name="Lowry S.R."/>
            <person name="Moser D.P."/>
            <person name="Richardson P.M."/>
            <person name="Southam G."/>
            <person name="Wanger G."/>
            <person name="Pratt L.M."/>
            <person name="Andersen G.L."/>
            <person name="Hazen T.C."/>
            <person name="Brockman F.J."/>
            <person name="Arkin A.P."/>
            <person name="Onstott T.C."/>
        </authorList>
    </citation>
    <scope>NUCLEOTIDE SEQUENCE [LARGE SCALE GENOMIC DNA]</scope>
    <source>
        <strain evidence="5 6">MP104C</strain>
    </source>
</reference>
<dbReference type="InterPro" id="IPR003439">
    <property type="entry name" value="ABC_transporter-like_ATP-bd"/>
</dbReference>
<dbReference type="Pfam" id="PF00005">
    <property type="entry name" value="ABC_tran"/>
    <property type="match status" value="1"/>
</dbReference>
<dbReference type="CDD" id="cd03217">
    <property type="entry name" value="ABC_FeS_Assembly"/>
    <property type="match status" value="1"/>
</dbReference>
<dbReference type="PROSITE" id="PS50893">
    <property type="entry name" value="ABC_TRANSPORTER_2"/>
    <property type="match status" value="1"/>
</dbReference>
<dbReference type="GO" id="GO:0005524">
    <property type="term" value="F:ATP binding"/>
    <property type="evidence" value="ECO:0007669"/>
    <property type="project" value="UniProtKB-KW"/>
</dbReference>
<dbReference type="PANTHER" id="PTHR43204:SF1">
    <property type="entry name" value="ABC TRANSPORTER I FAMILY MEMBER 6, CHLOROPLASTIC"/>
    <property type="match status" value="1"/>
</dbReference>